<evidence type="ECO:0008006" key="3">
    <source>
        <dbReference type="Google" id="ProtNLM"/>
    </source>
</evidence>
<organism evidence="1 2">
    <name type="scientific">Engelhardtia mirabilis</name>
    <dbReference type="NCBI Taxonomy" id="2528011"/>
    <lineage>
        <taxon>Bacteria</taxon>
        <taxon>Pseudomonadati</taxon>
        <taxon>Planctomycetota</taxon>
        <taxon>Planctomycetia</taxon>
        <taxon>Planctomycetia incertae sedis</taxon>
        <taxon>Engelhardtia</taxon>
    </lineage>
</organism>
<evidence type="ECO:0000313" key="1">
    <source>
        <dbReference type="EMBL" id="QDU68168.1"/>
    </source>
</evidence>
<gene>
    <name evidence="1" type="ORF">Pla133_32620</name>
</gene>
<dbReference type="AlphaFoldDB" id="A0A518BMG1"/>
<accession>A0A518BMG1</accession>
<dbReference type="PANTHER" id="PTHR38659">
    <property type="entry name" value="METAL-DEPENDENT PHOSPHOHYDROLASE"/>
    <property type="match status" value="1"/>
</dbReference>
<reference evidence="1 2" key="1">
    <citation type="submission" date="2019-02" db="EMBL/GenBank/DDBJ databases">
        <title>Deep-cultivation of Planctomycetes and their phenomic and genomic characterization uncovers novel biology.</title>
        <authorList>
            <person name="Wiegand S."/>
            <person name="Jogler M."/>
            <person name="Boedeker C."/>
            <person name="Pinto D."/>
            <person name="Vollmers J."/>
            <person name="Rivas-Marin E."/>
            <person name="Kohn T."/>
            <person name="Peeters S.H."/>
            <person name="Heuer A."/>
            <person name="Rast P."/>
            <person name="Oberbeckmann S."/>
            <person name="Bunk B."/>
            <person name="Jeske O."/>
            <person name="Meyerdierks A."/>
            <person name="Storesund J.E."/>
            <person name="Kallscheuer N."/>
            <person name="Luecker S."/>
            <person name="Lage O.M."/>
            <person name="Pohl T."/>
            <person name="Merkel B.J."/>
            <person name="Hornburger P."/>
            <person name="Mueller R.-W."/>
            <person name="Bruemmer F."/>
            <person name="Labrenz M."/>
            <person name="Spormann A.M."/>
            <person name="Op den Camp H."/>
            <person name="Overmann J."/>
            <person name="Amann R."/>
            <person name="Jetten M.S.M."/>
            <person name="Mascher T."/>
            <person name="Medema M.H."/>
            <person name="Devos D.P."/>
            <person name="Kaster A.-K."/>
            <person name="Ovreas L."/>
            <person name="Rohde M."/>
            <person name="Galperin M.Y."/>
            <person name="Jogler C."/>
        </authorList>
    </citation>
    <scope>NUCLEOTIDE SEQUENCE [LARGE SCALE GENOMIC DNA]</scope>
    <source>
        <strain evidence="1 2">Pla133</strain>
    </source>
</reference>
<dbReference type="RefSeq" id="WP_419191587.1">
    <property type="nucleotide sequence ID" value="NZ_CP036287.1"/>
</dbReference>
<name>A0A518BMG1_9BACT</name>
<keyword evidence="2" id="KW-1185">Reference proteome</keyword>
<dbReference type="Proteomes" id="UP000316921">
    <property type="component" value="Chromosome"/>
</dbReference>
<evidence type="ECO:0000313" key="2">
    <source>
        <dbReference type="Proteomes" id="UP000316921"/>
    </source>
</evidence>
<proteinExistence type="predicted"/>
<dbReference type="EMBL" id="CP036287">
    <property type="protein sequence ID" value="QDU68168.1"/>
    <property type="molecule type" value="Genomic_DNA"/>
</dbReference>
<dbReference type="PANTHER" id="PTHR38659:SF1">
    <property type="entry name" value="METAL DEPENDENT PHOSPHOHYDROLASE"/>
    <property type="match status" value="1"/>
</dbReference>
<sequence>MIRAAAGRRGDPSEIEEGGLAGLLHDADYEQWPAEHPQRIVAGLRERGEERLAHAIITHYTKWGVPLESQLDRTLVACGELTGFVMAC</sequence>
<dbReference type="KEGG" id="pbap:Pla133_32620"/>
<protein>
    <recommendedName>
        <fullName evidence="3">Metal-dependent phosphohydrolase</fullName>
    </recommendedName>
</protein>